<evidence type="ECO:0008006" key="3">
    <source>
        <dbReference type="Google" id="ProtNLM"/>
    </source>
</evidence>
<gene>
    <name evidence="1" type="ORF">A2Y62_07965</name>
</gene>
<dbReference type="AlphaFoldDB" id="A0A1F5V5P1"/>
<dbReference type="Proteomes" id="UP000178943">
    <property type="component" value="Unassembled WGS sequence"/>
</dbReference>
<reference evidence="1 2" key="1">
    <citation type="journal article" date="2016" name="Nat. Commun.">
        <title>Thousands of microbial genomes shed light on interconnected biogeochemical processes in an aquifer system.</title>
        <authorList>
            <person name="Anantharaman K."/>
            <person name="Brown C.T."/>
            <person name="Hug L.A."/>
            <person name="Sharon I."/>
            <person name="Castelle C.J."/>
            <person name="Probst A.J."/>
            <person name="Thomas B.C."/>
            <person name="Singh A."/>
            <person name="Wilkins M.J."/>
            <person name="Karaoz U."/>
            <person name="Brodie E.L."/>
            <person name="Williams K.H."/>
            <person name="Hubbard S.S."/>
            <person name="Banfield J.F."/>
        </authorList>
    </citation>
    <scope>NUCLEOTIDE SEQUENCE [LARGE SCALE GENOMIC DNA]</scope>
</reference>
<accession>A0A1F5V5P1</accession>
<evidence type="ECO:0000313" key="1">
    <source>
        <dbReference type="EMBL" id="OGF58598.1"/>
    </source>
</evidence>
<sequence length="229" mass="25312">MKQILIICFFVVSFAVGAVAEDGFFNRPILNNISMPTGYTLKQNEFAIGLGSIGFGITDNIQVETNVLLYLFQIYNGNVKGNLFKSDSNALAVGVDLMHLNLDIFDEETGATVISPYIAYSTIVSDKLFLHLSGQYSHFSAGIDTDDVETSFFTRGTSFNTGLEYCLSNRTKFLTEAGYDATFNGMRFGGAVLFGWDAFRLKLGVQYYNPEGSGGYTMPVIGLWWRFNG</sequence>
<dbReference type="EMBL" id="MFGW01000244">
    <property type="protein sequence ID" value="OGF58598.1"/>
    <property type="molecule type" value="Genomic_DNA"/>
</dbReference>
<proteinExistence type="predicted"/>
<organism evidence="1 2">
    <name type="scientific">Candidatus Fischerbacteria bacterium RBG_13_37_8</name>
    <dbReference type="NCBI Taxonomy" id="1817863"/>
    <lineage>
        <taxon>Bacteria</taxon>
        <taxon>Candidatus Fischeribacteriota</taxon>
    </lineage>
</organism>
<protein>
    <recommendedName>
        <fullName evidence="3">Outer membrane protein beta-barrel domain-containing protein</fullName>
    </recommendedName>
</protein>
<comment type="caution">
    <text evidence="1">The sequence shown here is derived from an EMBL/GenBank/DDBJ whole genome shotgun (WGS) entry which is preliminary data.</text>
</comment>
<name>A0A1F5V5P1_9BACT</name>
<evidence type="ECO:0000313" key="2">
    <source>
        <dbReference type="Proteomes" id="UP000178943"/>
    </source>
</evidence>